<dbReference type="EMBL" id="CAJZBQ010000004">
    <property type="protein sequence ID" value="CAG9311281.1"/>
    <property type="molecule type" value="Genomic_DNA"/>
</dbReference>
<reference evidence="3" key="1">
    <citation type="submission" date="2021-09" db="EMBL/GenBank/DDBJ databases">
        <authorList>
            <consortium name="AG Swart"/>
            <person name="Singh M."/>
            <person name="Singh A."/>
            <person name="Seah K."/>
            <person name="Emmerich C."/>
        </authorList>
    </citation>
    <scope>NUCLEOTIDE SEQUENCE</scope>
    <source>
        <strain evidence="3">ATCC30299</strain>
    </source>
</reference>
<feature type="domain" description="Serine/threonine specific protein phosphatases" evidence="2">
    <location>
        <begin position="143"/>
        <end position="148"/>
    </location>
</feature>
<evidence type="ECO:0000313" key="3">
    <source>
        <dbReference type="EMBL" id="CAG9311281.1"/>
    </source>
</evidence>
<dbReference type="Gene3D" id="3.60.21.10">
    <property type="match status" value="1"/>
</dbReference>
<evidence type="ECO:0000313" key="4">
    <source>
        <dbReference type="Proteomes" id="UP001162131"/>
    </source>
</evidence>
<gene>
    <name evidence="3" type="ORF">BSTOLATCC_MIC3572</name>
</gene>
<comment type="similarity">
    <text evidence="1">Belongs to the PPP phosphatase family.</text>
</comment>
<dbReference type="PROSITE" id="PS00125">
    <property type="entry name" value="SER_THR_PHOSPHATASE"/>
    <property type="match status" value="1"/>
</dbReference>
<dbReference type="PRINTS" id="PR00114">
    <property type="entry name" value="STPHPHTASE"/>
</dbReference>
<sequence length="467" mass="53735">MEPLSDPLGNRVVKTLIPPPHRELSNDLLYPKASHIPSVDAIKLHLTKEGRVSKAHVIKIIDSAKDLFQGEPNLLRIEDPVLIIGDVHGQFYDLLKILEMGGSPTKNKFLFLGDYVDRGHFSIEVVILLYCLKLNFPDRVFLIRGNHECMAMTSYFSFRAECMAKYDLEVYERFLESFDCLPLAALVNDSFIACHGGLSPEIELIDDIDLIFRFSEPPKTGAFTDLLWADPVDNPEGKLSDSFSYNTVRGCSYYYGVKSTNAFLQRNDLISVIRAHEVQLEGYKMHKWNGEDDFPAVITIFSAPNYCDTHNNKGAIVRLCNSILNIQQFNYSAHPYYLPDFMDVFTWSTPFVIEKVMMMLFHLLKPDDKVLLRSDSLANRRIKGLKNKFQEIKKVIMQNKVKAVSRMMKMYKTLREEFEIILMLKDMCPDNKIPRGLLLEGRTALMRAVDMFRQARVLDLPNERRPE</sequence>
<evidence type="ECO:0000256" key="1">
    <source>
        <dbReference type="RuleBase" id="RU004273"/>
    </source>
</evidence>
<evidence type="ECO:0000259" key="2">
    <source>
        <dbReference type="PROSITE" id="PS00125"/>
    </source>
</evidence>
<name>A0AAU9IA05_9CILI</name>
<dbReference type="InterPro" id="IPR043360">
    <property type="entry name" value="PP2B"/>
</dbReference>
<dbReference type="SUPFAM" id="SSF56300">
    <property type="entry name" value="Metallo-dependent phosphatases"/>
    <property type="match status" value="1"/>
</dbReference>
<protein>
    <recommendedName>
        <fullName evidence="1">Serine/threonine-protein phosphatase</fullName>
        <ecNumber evidence="1">3.1.3.16</ecNumber>
    </recommendedName>
</protein>
<keyword evidence="4" id="KW-1185">Reference proteome</keyword>
<dbReference type="AlphaFoldDB" id="A0AAU9IA05"/>
<comment type="catalytic activity">
    <reaction evidence="1">
        <text>O-phospho-L-threonyl-[protein] + H2O = L-threonyl-[protein] + phosphate</text>
        <dbReference type="Rhea" id="RHEA:47004"/>
        <dbReference type="Rhea" id="RHEA-COMP:11060"/>
        <dbReference type="Rhea" id="RHEA-COMP:11605"/>
        <dbReference type="ChEBI" id="CHEBI:15377"/>
        <dbReference type="ChEBI" id="CHEBI:30013"/>
        <dbReference type="ChEBI" id="CHEBI:43474"/>
        <dbReference type="ChEBI" id="CHEBI:61977"/>
        <dbReference type="EC" id="3.1.3.16"/>
    </reaction>
</comment>
<dbReference type="GO" id="GO:0097720">
    <property type="term" value="P:calcineurin-mediated signaling"/>
    <property type="evidence" value="ECO:0007669"/>
    <property type="project" value="InterPro"/>
</dbReference>
<dbReference type="SMART" id="SM00156">
    <property type="entry name" value="PP2Ac"/>
    <property type="match status" value="1"/>
</dbReference>
<organism evidence="3 4">
    <name type="scientific">Blepharisma stoltei</name>
    <dbReference type="NCBI Taxonomy" id="1481888"/>
    <lineage>
        <taxon>Eukaryota</taxon>
        <taxon>Sar</taxon>
        <taxon>Alveolata</taxon>
        <taxon>Ciliophora</taxon>
        <taxon>Postciliodesmatophora</taxon>
        <taxon>Heterotrichea</taxon>
        <taxon>Heterotrichida</taxon>
        <taxon>Blepharismidae</taxon>
        <taxon>Blepharisma</taxon>
    </lineage>
</organism>
<dbReference type="GO" id="GO:0033192">
    <property type="term" value="F:calmodulin-dependent protein phosphatase activity"/>
    <property type="evidence" value="ECO:0007669"/>
    <property type="project" value="InterPro"/>
</dbReference>
<dbReference type="InterPro" id="IPR006186">
    <property type="entry name" value="Ser/Thr-sp_prot-phosphatase"/>
</dbReference>
<dbReference type="InterPro" id="IPR004843">
    <property type="entry name" value="Calcineurin-like_PHP"/>
</dbReference>
<accession>A0AAU9IA05</accession>
<dbReference type="InterPro" id="IPR029052">
    <property type="entry name" value="Metallo-depent_PP-like"/>
</dbReference>
<comment type="caution">
    <text evidence="3">The sequence shown here is derived from an EMBL/GenBank/DDBJ whole genome shotgun (WGS) entry which is preliminary data.</text>
</comment>
<dbReference type="PANTHER" id="PTHR45673">
    <property type="entry name" value="SERINE/THREONINE-PROTEIN PHOSPHATASE 2B CATALYTIC SUBUNIT 1-RELATED"/>
    <property type="match status" value="1"/>
</dbReference>
<keyword evidence="1" id="KW-0378">Hydrolase</keyword>
<dbReference type="Proteomes" id="UP001162131">
    <property type="component" value="Unassembled WGS sequence"/>
</dbReference>
<proteinExistence type="inferred from homology"/>
<dbReference type="Pfam" id="PF00149">
    <property type="entry name" value="Metallophos"/>
    <property type="match status" value="1"/>
</dbReference>
<dbReference type="EC" id="3.1.3.16" evidence="1"/>